<evidence type="ECO:0000313" key="2">
    <source>
        <dbReference type="EMBL" id="VEH69595.1"/>
    </source>
</evidence>
<sequence length="308" mass="32012">MQNPRRAAGRFNPTTAVANLVRGMLIGLAELVPGVSGGTIALISGIYEPLINSASHVVSAVKRVVTGKFSEAGVELRKVRWGIVIPALLGMAIVVVAMAGVMKAFVGETPQLAKSLFLGMVLASVVVPALGIRREDLRTAGQRLGLGGLFLAAAVAAFLLTGLGGQEETVTEPAYWMVFGAAALAICALVLPGISGSFVLLTLGLYSSTLQAVQSRNMLYIVIFAAGAAVGLGLFVKGLNWLLEHKHAATMAVMSGLLLGSLRALVPWGPDGRPLAPGLDWPVPVGLALAGAVVVVGIVWVDRRLKRR</sequence>
<feature type="transmembrane region" description="Helical" evidence="1">
    <location>
        <begin position="218"/>
        <end position="236"/>
    </location>
</feature>
<reference evidence="2 3" key="1">
    <citation type="submission" date="2018-12" db="EMBL/GenBank/DDBJ databases">
        <authorList>
            <consortium name="Pathogen Informatics"/>
        </authorList>
    </citation>
    <scope>NUCLEOTIDE SEQUENCE [LARGE SCALE GENOMIC DNA]</scope>
    <source>
        <strain evidence="2 3">NCTC12967</strain>
    </source>
</reference>
<keyword evidence="1" id="KW-1133">Transmembrane helix</keyword>
<feature type="transmembrane region" description="Helical" evidence="1">
    <location>
        <begin position="83"/>
        <end position="106"/>
    </location>
</feature>
<gene>
    <name evidence="2" type="ORF">NCTC12967_00868</name>
</gene>
<feature type="transmembrane region" description="Helical" evidence="1">
    <location>
        <begin position="112"/>
        <end position="132"/>
    </location>
</feature>
<accession>A0A3S4UBI5</accession>
<evidence type="ECO:0000313" key="3">
    <source>
        <dbReference type="Proteomes" id="UP000273044"/>
    </source>
</evidence>
<keyword evidence="1" id="KW-0472">Membrane</keyword>
<dbReference type="Pfam" id="PF04018">
    <property type="entry name" value="VCA0040-like"/>
    <property type="match status" value="1"/>
</dbReference>
<name>A0A3S4UBI5_9ACTN</name>
<feature type="transmembrane region" description="Helical" evidence="1">
    <location>
        <begin position="281"/>
        <end position="301"/>
    </location>
</feature>
<dbReference type="Proteomes" id="UP000273044">
    <property type="component" value="Chromosome"/>
</dbReference>
<dbReference type="InterPro" id="IPR007163">
    <property type="entry name" value="VCA0040-like"/>
</dbReference>
<keyword evidence="3" id="KW-1185">Reference proteome</keyword>
<dbReference type="PANTHER" id="PTHR37308:SF1">
    <property type="entry name" value="POLYPRENYL-PHOSPHATE TRANSPORTER"/>
    <property type="match status" value="1"/>
</dbReference>
<keyword evidence="1" id="KW-0812">Transmembrane</keyword>
<dbReference type="EMBL" id="LR134406">
    <property type="protein sequence ID" value="VEH69595.1"/>
    <property type="molecule type" value="Genomic_DNA"/>
</dbReference>
<dbReference type="PANTHER" id="PTHR37308">
    <property type="entry name" value="INTEGRAL MEMBRANE PROTEIN"/>
    <property type="match status" value="1"/>
</dbReference>
<dbReference type="RefSeq" id="WP_061787783.1">
    <property type="nucleotide sequence ID" value="NZ_CP072386.1"/>
</dbReference>
<evidence type="ECO:0000256" key="1">
    <source>
        <dbReference type="SAM" id="Phobius"/>
    </source>
</evidence>
<protein>
    <submittedName>
        <fullName evidence="2">Domain of uncharacterized function (DUF368)</fullName>
    </submittedName>
</protein>
<feature type="transmembrane region" description="Helical" evidence="1">
    <location>
        <begin position="175"/>
        <end position="206"/>
    </location>
</feature>
<dbReference type="AlphaFoldDB" id="A0A3S4UBI5"/>
<organism evidence="2 3">
    <name type="scientific">Arachnia propionica</name>
    <dbReference type="NCBI Taxonomy" id="1750"/>
    <lineage>
        <taxon>Bacteria</taxon>
        <taxon>Bacillati</taxon>
        <taxon>Actinomycetota</taxon>
        <taxon>Actinomycetes</taxon>
        <taxon>Propionibacteriales</taxon>
        <taxon>Propionibacteriaceae</taxon>
        <taxon>Arachnia</taxon>
    </lineage>
</organism>
<feature type="transmembrane region" description="Helical" evidence="1">
    <location>
        <begin position="144"/>
        <end position="163"/>
    </location>
</feature>
<proteinExistence type="predicted"/>